<feature type="chain" id="PRO_5032703297" evidence="1">
    <location>
        <begin position="26"/>
        <end position="159"/>
    </location>
</feature>
<dbReference type="InterPro" id="IPR044792">
    <property type="entry name" value="TAR1"/>
</dbReference>
<dbReference type="Proteomes" id="UP000636800">
    <property type="component" value="Chromosome 2"/>
</dbReference>
<dbReference type="GO" id="GO:0043457">
    <property type="term" value="P:regulation of cellular respiration"/>
    <property type="evidence" value="ECO:0007669"/>
    <property type="project" value="InterPro"/>
</dbReference>
<dbReference type="EMBL" id="JADCNL010000002">
    <property type="protein sequence ID" value="KAG0493125.1"/>
    <property type="molecule type" value="Genomic_DNA"/>
</dbReference>
<reference evidence="2 3" key="1">
    <citation type="journal article" date="2020" name="Nat. Food">
        <title>A phased Vanilla planifolia genome enables genetic improvement of flavour and production.</title>
        <authorList>
            <person name="Hasing T."/>
            <person name="Tang H."/>
            <person name="Brym M."/>
            <person name="Khazi F."/>
            <person name="Huang T."/>
            <person name="Chambers A.H."/>
        </authorList>
    </citation>
    <scope>NUCLEOTIDE SEQUENCE [LARGE SCALE GENOMIC DNA]</scope>
    <source>
        <tissue evidence="2">Leaf</tissue>
    </source>
</reference>
<comment type="caution">
    <text evidence="2">The sequence shown here is derived from an EMBL/GenBank/DDBJ whole genome shotgun (WGS) entry which is preliminary data.</text>
</comment>
<dbReference type="PANTHER" id="PTHR47188">
    <property type="entry name" value="PROTEIN TAR1"/>
    <property type="match status" value="1"/>
</dbReference>
<evidence type="ECO:0000313" key="3">
    <source>
        <dbReference type="Proteomes" id="UP000636800"/>
    </source>
</evidence>
<accession>A0A835RRN4</accession>
<name>A0A835RRN4_VANPL</name>
<keyword evidence="3" id="KW-1185">Reference proteome</keyword>
<keyword evidence="1" id="KW-0732">Signal</keyword>
<evidence type="ECO:0000313" key="2">
    <source>
        <dbReference type="EMBL" id="KAG0493125.1"/>
    </source>
</evidence>
<evidence type="ECO:0000256" key="1">
    <source>
        <dbReference type="SAM" id="SignalP"/>
    </source>
</evidence>
<dbReference type="PANTHER" id="PTHR47188:SF5">
    <property type="entry name" value="PROTEIN TAR1"/>
    <property type="match status" value="1"/>
</dbReference>
<sequence length="159" mass="17286">MGMPPISFLALLACSLSTLKHVLLGSCFKTGGIGSPMAITNAHDAAMARLDGTSIVIGHDDDFSMSVISLIGRCDGEMVRLLRKRCNKPSFGVLHPTKAHHPLTICFPPDNFKHSLTLFSNSFSSFPHGACSLPVSRNYLALDRIYHPIWAAFPNNPTH</sequence>
<dbReference type="AlphaFoldDB" id="A0A835RRN4"/>
<proteinExistence type="predicted"/>
<protein>
    <submittedName>
        <fullName evidence="2">Uncharacterized protein</fullName>
    </submittedName>
</protein>
<gene>
    <name evidence="2" type="ORF">HPP92_006523</name>
</gene>
<feature type="signal peptide" evidence="1">
    <location>
        <begin position="1"/>
        <end position="25"/>
    </location>
</feature>
<organism evidence="2 3">
    <name type="scientific">Vanilla planifolia</name>
    <name type="common">Vanilla</name>
    <dbReference type="NCBI Taxonomy" id="51239"/>
    <lineage>
        <taxon>Eukaryota</taxon>
        <taxon>Viridiplantae</taxon>
        <taxon>Streptophyta</taxon>
        <taxon>Embryophyta</taxon>
        <taxon>Tracheophyta</taxon>
        <taxon>Spermatophyta</taxon>
        <taxon>Magnoliopsida</taxon>
        <taxon>Liliopsida</taxon>
        <taxon>Asparagales</taxon>
        <taxon>Orchidaceae</taxon>
        <taxon>Vanilloideae</taxon>
        <taxon>Vanilleae</taxon>
        <taxon>Vanilla</taxon>
    </lineage>
</organism>